<evidence type="ECO:0000313" key="2">
    <source>
        <dbReference type="Proteomes" id="UP000823749"/>
    </source>
</evidence>
<dbReference type="Proteomes" id="UP000823749">
    <property type="component" value="Chromosome 12"/>
</dbReference>
<dbReference type="AlphaFoldDB" id="A0AAV6I285"/>
<proteinExistence type="predicted"/>
<dbReference type="EMBL" id="JACTNZ010000012">
    <property type="protein sequence ID" value="KAG5521750.1"/>
    <property type="molecule type" value="Genomic_DNA"/>
</dbReference>
<gene>
    <name evidence="1" type="ORF">RHGRI_034089</name>
</gene>
<evidence type="ECO:0000313" key="1">
    <source>
        <dbReference type="EMBL" id="KAG5521750.1"/>
    </source>
</evidence>
<accession>A0AAV6I285</accession>
<sequence>MCPETIDQMLFRCYRAIKVWLLSPFRFRPELLSRTQLDEQAYKNQTLPPLGFVWIHYITLR</sequence>
<reference evidence="1" key="1">
    <citation type="submission" date="2020-08" db="EMBL/GenBank/DDBJ databases">
        <title>Plant Genome Project.</title>
        <authorList>
            <person name="Zhang R.-G."/>
        </authorList>
    </citation>
    <scope>NUCLEOTIDE SEQUENCE</scope>
    <source>
        <strain evidence="1">WSP0</strain>
        <tissue evidence="1">Leaf</tissue>
    </source>
</reference>
<organism evidence="1 2">
    <name type="scientific">Rhododendron griersonianum</name>
    <dbReference type="NCBI Taxonomy" id="479676"/>
    <lineage>
        <taxon>Eukaryota</taxon>
        <taxon>Viridiplantae</taxon>
        <taxon>Streptophyta</taxon>
        <taxon>Embryophyta</taxon>
        <taxon>Tracheophyta</taxon>
        <taxon>Spermatophyta</taxon>
        <taxon>Magnoliopsida</taxon>
        <taxon>eudicotyledons</taxon>
        <taxon>Gunneridae</taxon>
        <taxon>Pentapetalae</taxon>
        <taxon>asterids</taxon>
        <taxon>Ericales</taxon>
        <taxon>Ericaceae</taxon>
        <taxon>Ericoideae</taxon>
        <taxon>Rhodoreae</taxon>
        <taxon>Rhododendron</taxon>
    </lineage>
</organism>
<name>A0AAV6I285_9ERIC</name>
<comment type="caution">
    <text evidence="1">The sequence shown here is derived from an EMBL/GenBank/DDBJ whole genome shotgun (WGS) entry which is preliminary data.</text>
</comment>
<keyword evidence="2" id="KW-1185">Reference proteome</keyword>
<protein>
    <submittedName>
        <fullName evidence="1">Uncharacterized protein</fullName>
    </submittedName>
</protein>